<name>W7HQ34_9PEZI</name>
<protein>
    <submittedName>
        <fullName evidence="2">Uncharacterized protein</fullName>
    </submittedName>
</protein>
<feature type="compositionally biased region" description="Basic and acidic residues" evidence="1">
    <location>
        <begin position="215"/>
        <end position="225"/>
    </location>
</feature>
<gene>
    <name evidence="2" type="ORF">DRE_04437</name>
</gene>
<sequence length="296" mass="31566">MARPKKIPSAAAVPRGRITRRSSRPQLNSRTASASAKSPAKPPPEESDNPPQDPSDSSQEEEDQDMDSESDEPPEPVSKASSRAVKKRRTSLGSNIAVVIDVKRTTRQSQHASSSTSVASGASSEFRVFDEPGAVETPATLRSATSTRASSRVALQKTNDEEEDLISDEEEIALSTVIKGKGVSKNLSISTPRRAGLRSSTAPNSVSKSQVRDVSSGKHNTDKPDPQTVSDSELSELSDLSDVSAFDPNSEDCGSGEDEDEDEDEDLPTATDNTGFGRPLNGQQPSTSKCTLPQER</sequence>
<feature type="compositionally biased region" description="Low complexity" evidence="1">
    <location>
        <begin position="139"/>
        <end position="152"/>
    </location>
</feature>
<feature type="compositionally biased region" description="Polar residues" evidence="1">
    <location>
        <begin position="198"/>
        <end position="213"/>
    </location>
</feature>
<feature type="compositionally biased region" description="Low complexity" evidence="1">
    <location>
        <begin position="109"/>
        <end position="124"/>
    </location>
</feature>
<evidence type="ECO:0000256" key="1">
    <source>
        <dbReference type="SAM" id="MobiDB-lite"/>
    </source>
</evidence>
<accession>W7HQ34</accession>
<organism evidence="2 3">
    <name type="scientific">Drechslerella stenobrocha 248</name>
    <dbReference type="NCBI Taxonomy" id="1043628"/>
    <lineage>
        <taxon>Eukaryota</taxon>
        <taxon>Fungi</taxon>
        <taxon>Dikarya</taxon>
        <taxon>Ascomycota</taxon>
        <taxon>Pezizomycotina</taxon>
        <taxon>Orbiliomycetes</taxon>
        <taxon>Orbiliales</taxon>
        <taxon>Orbiliaceae</taxon>
        <taxon>Drechslerella</taxon>
    </lineage>
</organism>
<feature type="region of interest" description="Disordered" evidence="1">
    <location>
        <begin position="1"/>
        <end position="296"/>
    </location>
</feature>
<feature type="compositionally biased region" description="Polar residues" evidence="1">
    <location>
        <begin position="281"/>
        <end position="296"/>
    </location>
</feature>
<feature type="compositionally biased region" description="Acidic residues" evidence="1">
    <location>
        <begin position="160"/>
        <end position="172"/>
    </location>
</feature>
<dbReference type="AlphaFoldDB" id="W7HQ34"/>
<keyword evidence="3" id="KW-1185">Reference proteome</keyword>
<evidence type="ECO:0000313" key="3">
    <source>
        <dbReference type="Proteomes" id="UP000024837"/>
    </source>
</evidence>
<evidence type="ECO:0000313" key="2">
    <source>
        <dbReference type="EMBL" id="EWC46266.1"/>
    </source>
</evidence>
<dbReference type="HOGENOM" id="CLU_940176_0_0_1"/>
<feature type="compositionally biased region" description="Acidic residues" evidence="1">
    <location>
        <begin position="58"/>
        <end position="74"/>
    </location>
</feature>
<dbReference type="Proteomes" id="UP000024837">
    <property type="component" value="Unassembled WGS sequence"/>
</dbReference>
<feature type="compositionally biased region" description="Acidic residues" evidence="1">
    <location>
        <begin position="254"/>
        <end position="267"/>
    </location>
</feature>
<proteinExistence type="predicted"/>
<feature type="compositionally biased region" description="Low complexity" evidence="1">
    <location>
        <begin position="229"/>
        <end position="244"/>
    </location>
</feature>
<reference evidence="2 3" key="1">
    <citation type="submission" date="2013-05" db="EMBL/GenBank/DDBJ databases">
        <title>Drechslerella stenobrocha genome reveals carnivorous origination and mechanical trapping mechanism of predatory fungi.</title>
        <authorList>
            <person name="Liu X."/>
            <person name="Zhang W."/>
            <person name="Liu K."/>
        </authorList>
    </citation>
    <scope>NUCLEOTIDE SEQUENCE [LARGE SCALE GENOMIC DNA]</scope>
    <source>
        <strain evidence="2 3">248</strain>
    </source>
</reference>
<dbReference type="EMBL" id="KI966419">
    <property type="protein sequence ID" value="EWC46266.1"/>
    <property type="molecule type" value="Genomic_DNA"/>
</dbReference>